<name>A0A2B4RRW3_STYPI</name>
<dbReference type="AlphaFoldDB" id="A0A2B4RRW3"/>
<evidence type="ECO:0000313" key="3">
    <source>
        <dbReference type="Proteomes" id="UP000225706"/>
    </source>
</evidence>
<dbReference type="OrthoDB" id="10029313at2759"/>
<accession>A0A2B4RRW3</accession>
<protein>
    <submittedName>
        <fullName evidence="2">Uncharacterized protein</fullName>
    </submittedName>
</protein>
<keyword evidence="3" id="KW-1185">Reference proteome</keyword>
<evidence type="ECO:0000256" key="1">
    <source>
        <dbReference type="SAM" id="MobiDB-lite"/>
    </source>
</evidence>
<evidence type="ECO:0000313" key="2">
    <source>
        <dbReference type="EMBL" id="PFX19290.1"/>
    </source>
</evidence>
<proteinExistence type="predicted"/>
<sequence>MKPSMLAHRATPQGEEYFELNREFPGSLPATKNHQGGLSDAKDESDAKIFAVPESAKCSVKTVNNYLSHLNPRDAIHLRYDWHIADTPSTCICGDTFTVDHAMVCKRGGFIIQRHNELRDLEANLLNNVCHDVQVEPVIQEITGEVLTRGINYLPPIFMYWSQDCFEELTGTYTFRTLKPGERSSKGTESSSGSNDKGGKEVYSTRGSSVLTSINRTEIINLAPCTHEEADTRLMIHALDASLRGHRRVKIRTNDIDVIVLALSVVSTLPIDEFWITYGSGKNMQHMPAHVVASSLGLSKASALPMFHALTGSDTVSFFRNRGKKSAWDVWNVFPELTPVLCTLKASPEIIIAILESGNDDDSDWEDVTEDSGTHGFQFADPVAKMLDSVVQSGVLPREHIFYKLVSGALKYVSYDHSKGEKYQWNPTVVRWARTLLRLGKSRTLNFVRGPGGFNACREERKQTSSNRTDFNRFGIPLPSKRTVRRNKPGYTTASGIIRNLLSSIFRIADSQNASSYVNSSTVKAIAISLTRDGLGFKPGLEFHERRKTTSQKTGQKLRQAIRLESVRHWDKMSTESVAEICSEGCLSVLESVQNRCDDIVYTLVPEKHRHTADNETNTFKLPVDLVKDTEDISKLTVIVAERMGNVYCLDLHSKLQVKVGAMKKAELEAFVTRHKLHVDYEHMHGQHHSREELKSVITVFLQSNKKSVTSKGTKFDLEQCLKTPVAMTSCADEILFIADTGNKKLLEKEIEKVDTIIGNGTSGAEDRQQSVRNSFTKDKAGTLPFYMYTSVDAHDSTEEQALTSIQELFKAVSSEKEADTPVHPSGNIYFLPKIHKPQRPPPARPICNTIKSATTNISTWIDDQLQPLVKKLPSHLKDDNDFLCKLVELNKSHTLPLETILVTWDVKSLNTNIPHEGGMEACDYFMRLDNFANNRRETIAQFINLVLTCNNLTFQGKHYIQQTGKAMATRMAQIYADLYMGHLEDRFLREADDQPLV</sequence>
<gene>
    <name evidence="2" type="ORF">AWC38_SpisGene16305</name>
</gene>
<dbReference type="PANTHER" id="PTHR21301:SF10">
    <property type="entry name" value="REVERSE TRANSCRIPTASE DOMAIN-CONTAINING PROTEIN"/>
    <property type="match status" value="1"/>
</dbReference>
<feature type="region of interest" description="Disordered" evidence="1">
    <location>
        <begin position="178"/>
        <end position="204"/>
    </location>
</feature>
<dbReference type="Proteomes" id="UP000225706">
    <property type="component" value="Unassembled WGS sequence"/>
</dbReference>
<dbReference type="PANTHER" id="PTHR21301">
    <property type="entry name" value="REVERSE TRANSCRIPTASE"/>
    <property type="match status" value="1"/>
</dbReference>
<organism evidence="2 3">
    <name type="scientific">Stylophora pistillata</name>
    <name type="common">Smooth cauliflower coral</name>
    <dbReference type="NCBI Taxonomy" id="50429"/>
    <lineage>
        <taxon>Eukaryota</taxon>
        <taxon>Metazoa</taxon>
        <taxon>Cnidaria</taxon>
        <taxon>Anthozoa</taxon>
        <taxon>Hexacorallia</taxon>
        <taxon>Scleractinia</taxon>
        <taxon>Astrocoeniina</taxon>
        <taxon>Pocilloporidae</taxon>
        <taxon>Stylophora</taxon>
    </lineage>
</organism>
<dbReference type="EMBL" id="LSMT01000368">
    <property type="protein sequence ID" value="PFX19290.1"/>
    <property type="molecule type" value="Genomic_DNA"/>
</dbReference>
<comment type="caution">
    <text evidence="2">The sequence shown here is derived from an EMBL/GenBank/DDBJ whole genome shotgun (WGS) entry which is preliminary data.</text>
</comment>
<reference evidence="3" key="1">
    <citation type="journal article" date="2017" name="bioRxiv">
        <title>Comparative analysis of the genomes of Stylophora pistillata and Acropora digitifera provides evidence for extensive differences between species of corals.</title>
        <authorList>
            <person name="Voolstra C.R."/>
            <person name="Li Y."/>
            <person name="Liew Y.J."/>
            <person name="Baumgarten S."/>
            <person name="Zoccola D."/>
            <person name="Flot J.-F."/>
            <person name="Tambutte S."/>
            <person name="Allemand D."/>
            <person name="Aranda M."/>
        </authorList>
    </citation>
    <scope>NUCLEOTIDE SEQUENCE [LARGE SCALE GENOMIC DNA]</scope>
</reference>